<dbReference type="EMBL" id="CP039393">
    <property type="protein sequence ID" value="QCD35866.1"/>
    <property type="molecule type" value="Genomic_DNA"/>
</dbReference>
<organism evidence="8 9">
    <name type="scientific">Muribaculum gordoncarteri</name>
    <dbReference type="NCBI Taxonomy" id="2530390"/>
    <lineage>
        <taxon>Bacteria</taxon>
        <taxon>Pseudomonadati</taxon>
        <taxon>Bacteroidota</taxon>
        <taxon>Bacteroidia</taxon>
        <taxon>Bacteroidales</taxon>
        <taxon>Muribaculaceae</taxon>
        <taxon>Muribaculum</taxon>
    </lineage>
</organism>
<protein>
    <submittedName>
        <fullName evidence="8">Bifunctional metallophosphatase/5'-nucleotidase</fullName>
    </submittedName>
</protein>
<keyword evidence="5" id="KW-0378">Hydrolase</keyword>
<evidence type="ECO:0000259" key="6">
    <source>
        <dbReference type="Pfam" id="PF00149"/>
    </source>
</evidence>
<dbReference type="RefSeq" id="WP_136410515.1">
    <property type="nucleotide sequence ID" value="NZ_CP039393.1"/>
</dbReference>
<sequence>MKRILTLFSALTAVMGLSLNASSMTTIKLLQTSDIHGNFFPYNFITRQPSAGSLARVYGAVKEARQRYGDNVILLDNGDILQGQPTVYYYNFVDTVTPHVASRMMNFMRYDAGNVGNHDVETGRKVLERWSRQCDMPVLGANIIDTATGEPAFTPYKVVEHDGVKVAILGLLTPAIPAWLPEVLWKGLRFDDMEATARKWIPIIKERENPDVIVGVFHAGQRGNTLVKYRENPSLEIAERVPGFDVVLMGHDHRRENKKVVNVEGDTVLVMNPANNGVVLTDITMTFKRDDDGRIIDKHIDGELRHMSDYEPDADFMAKFAPDMAVIKEYVDTPIGEFTSSITTRDAYFGPSEFVDLIHELQLGITGADISFAAPLSYDATIDAGPITVSDMFNLYKYENMLYVMELTGQEVKDYLEEAYSLWSKTMTSPSDHLLLFKEEPTQGDESRSTLKNPSYNFDSAAGIIYEVDVRKPKGEKVTIKSMADGKEFDPARTYRVALNSYRGNGGGELLTKGAGIPHDKLTERIVFATDLDLRHYLTDYIKKQGKVNPRKLNQWRFIPEEWTREAAKRDYKILFPR</sequence>
<feature type="domain" description="Calcineurin-like phosphoesterase" evidence="6">
    <location>
        <begin position="28"/>
        <end position="254"/>
    </location>
</feature>
<dbReference type="CDD" id="cd07410">
    <property type="entry name" value="MPP_CpdB_N"/>
    <property type="match status" value="1"/>
</dbReference>
<dbReference type="KEGG" id="mgod:E7746_08230"/>
<dbReference type="Proteomes" id="UP000297031">
    <property type="component" value="Chromosome"/>
</dbReference>
<dbReference type="InterPro" id="IPR036907">
    <property type="entry name" value="5'-Nucleotdase_C_sf"/>
</dbReference>
<evidence type="ECO:0000256" key="4">
    <source>
        <dbReference type="ARBA" id="ARBA00022741"/>
    </source>
</evidence>
<evidence type="ECO:0000256" key="3">
    <source>
        <dbReference type="ARBA" id="ARBA00022729"/>
    </source>
</evidence>
<dbReference type="SUPFAM" id="SSF56300">
    <property type="entry name" value="Metallo-dependent phosphatases"/>
    <property type="match status" value="1"/>
</dbReference>
<dbReference type="PANTHER" id="PTHR11575:SF6">
    <property type="entry name" value="2',3'-CYCLIC-NUCLEOTIDE 2'-PHOSPHODIESTERASE_3'-NUCLEOTIDASE"/>
    <property type="match status" value="1"/>
</dbReference>
<accession>A0A4P7VL57</accession>
<dbReference type="PRINTS" id="PR01607">
    <property type="entry name" value="APYRASEFAMLY"/>
</dbReference>
<feature type="signal peptide" evidence="5">
    <location>
        <begin position="1"/>
        <end position="23"/>
    </location>
</feature>
<evidence type="ECO:0000256" key="5">
    <source>
        <dbReference type="RuleBase" id="RU362119"/>
    </source>
</evidence>
<gene>
    <name evidence="8" type="ORF">E7746_08230</name>
</gene>
<dbReference type="OrthoDB" id="9775118at2"/>
<name>A0A4P7VL57_9BACT</name>
<dbReference type="Pfam" id="PF02872">
    <property type="entry name" value="5_nucleotid_C"/>
    <property type="match status" value="1"/>
</dbReference>
<keyword evidence="3 5" id="KW-0732">Signal</keyword>
<comment type="similarity">
    <text evidence="1 5">Belongs to the 5'-nucleotidase family.</text>
</comment>
<dbReference type="InterPro" id="IPR008334">
    <property type="entry name" value="5'-Nucleotdase_C"/>
</dbReference>
<dbReference type="GO" id="GO:0009166">
    <property type="term" value="P:nucleotide catabolic process"/>
    <property type="evidence" value="ECO:0007669"/>
    <property type="project" value="InterPro"/>
</dbReference>
<evidence type="ECO:0000256" key="1">
    <source>
        <dbReference type="ARBA" id="ARBA00006654"/>
    </source>
</evidence>
<reference evidence="8 9" key="1">
    <citation type="submission" date="2019-02" db="EMBL/GenBank/DDBJ databases">
        <title>Isolation and identification of novel species under the genus Muribaculum.</title>
        <authorList>
            <person name="Miyake S."/>
            <person name="Ding Y."/>
            <person name="Low A."/>
            <person name="Soh M."/>
            <person name="Seedorf H."/>
        </authorList>
    </citation>
    <scope>NUCLEOTIDE SEQUENCE [LARGE SCALE GENOMIC DNA]</scope>
    <source>
        <strain evidence="8 9">TLL-A4</strain>
    </source>
</reference>
<dbReference type="AlphaFoldDB" id="A0A4P7VL57"/>
<dbReference type="Pfam" id="PF00149">
    <property type="entry name" value="Metallophos"/>
    <property type="match status" value="1"/>
</dbReference>
<dbReference type="InterPro" id="IPR004843">
    <property type="entry name" value="Calcineurin-like_PHP"/>
</dbReference>
<keyword evidence="2" id="KW-0479">Metal-binding</keyword>
<feature type="chain" id="PRO_5020898020" evidence="5">
    <location>
        <begin position="24"/>
        <end position="578"/>
    </location>
</feature>
<dbReference type="GO" id="GO:0046872">
    <property type="term" value="F:metal ion binding"/>
    <property type="evidence" value="ECO:0007669"/>
    <property type="project" value="UniProtKB-KW"/>
</dbReference>
<dbReference type="PANTHER" id="PTHR11575">
    <property type="entry name" value="5'-NUCLEOTIDASE-RELATED"/>
    <property type="match status" value="1"/>
</dbReference>
<feature type="domain" description="5'-Nucleotidase C-terminal" evidence="7">
    <location>
        <begin position="335"/>
        <end position="509"/>
    </location>
</feature>
<evidence type="ECO:0000259" key="7">
    <source>
        <dbReference type="Pfam" id="PF02872"/>
    </source>
</evidence>
<evidence type="ECO:0000313" key="8">
    <source>
        <dbReference type="EMBL" id="QCD35866.1"/>
    </source>
</evidence>
<dbReference type="GO" id="GO:0000166">
    <property type="term" value="F:nucleotide binding"/>
    <property type="evidence" value="ECO:0007669"/>
    <property type="project" value="UniProtKB-KW"/>
</dbReference>
<evidence type="ECO:0000256" key="2">
    <source>
        <dbReference type="ARBA" id="ARBA00022723"/>
    </source>
</evidence>
<evidence type="ECO:0000313" key="9">
    <source>
        <dbReference type="Proteomes" id="UP000297031"/>
    </source>
</evidence>
<dbReference type="InterPro" id="IPR006179">
    <property type="entry name" value="5_nucleotidase/apyrase"/>
</dbReference>
<dbReference type="SUPFAM" id="SSF55816">
    <property type="entry name" value="5'-nucleotidase (syn. UDP-sugar hydrolase), C-terminal domain"/>
    <property type="match status" value="1"/>
</dbReference>
<proteinExistence type="inferred from homology"/>
<dbReference type="InterPro" id="IPR029052">
    <property type="entry name" value="Metallo-depent_PP-like"/>
</dbReference>
<keyword evidence="4 5" id="KW-0547">Nucleotide-binding</keyword>
<dbReference type="Gene3D" id="3.90.780.10">
    <property type="entry name" value="5'-Nucleotidase, C-terminal domain"/>
    <property type="match status" value="1"/>
</dbReference>
<keyword evidence="9" id="KW-1185">Reference proteome</keyword>
<dbReference type="InterPro" id="IPR041827">
    <property type="entry name" value="CpdB_N"/>
</dbReference>
<dbReference type="GO" id="GO:0016787">
    <property type="term" value="F:hydrolase activity"/>
    <property type="evidence" value="ECO:0007669"/>
    <property type="project" value="UniProtKB-KW"/>
</dbReference>
<dbReference type="Gene3D" id="3.60.21.10">
    <property type="match status" value="1"/>
</dbReference>
<dbReference type="GO" id="GO:0030288">
    <property type="term" value="C:outer membrane-bounded periplasmic space"/>
    <property type="evidence" value="ECO:0007669"/>
    <property type="project" value="TreeGrafter"/>
</dbReference>